<reference evidence="2" key="1">
    <citation type="submission" date="2013-01" db="EMBL/GenBank/DDBJ databases">
        <title>Draft Genome Sequence of a Mulberry Tree, Morus notabilis C.K. Schneid.</title>
        <authorList>
            <person name="He N."/>
            <person name="Zhao S."/>
        </authorList>
    </citation>
    <scope>NUCLEOTIDE SEQUENCE</scope>
</reference>
<dbReference type="Proteomes" id="UP000030645">
    <property type="component" value="Unassembled WGS sequence"/>
</dbReference>
<organism evidence="1 2">
    <name type="scientific">Morus notabilis</name>
    <dbReference type="NCBI Taxonomy" id="981085"/>
    <lineage>
        <taxon>Eukaryota</taxon>
        <taxon>Viridiplantae</taxon>
        <taxon>Streptophyta</taxon>
        <taxon>Embryophyta</taxon>
        <taxon>Tracheophyta</taxon>
        <taxon>Spermatophyta</taxon>
        <taxon>Magnoliopsida</taxon>
        <taxon>eudicotyledons</taxon>
        <taxon>Gunneridae</taxon>
        <taxon>Pentapetalae</taxon>
        <taxon>rosids</taxon>
        <taxon>fabids</taxon>
        <taxon>Rosales</taxon>
        <taxon>Moraceae</taxon>
        <taxon>Moreae</taxon>
        <taxon>Morus</taxon>
    </lineage>
</organism>
<dbReference type="AlphaFoldDB" id="W9RS66"/>
<keyword evidence="2" id="KW-1185">Reference proteome</keyword>
<name>W9RS66_9ROSA</name>
<sequence length="129" mass="14556">MSSVLGVGRPAPSSTMDDYTRIHTNCRNWSPKSTGDHLFVVGTNCRNHPLDDDRLFVGIGCQNRRMTTESYRGPCSSPRATEAFESYKKDDKSAIIRDDMYQKDDKSAIIRDDMYQILVSGDAMPIDEN</sequence>
<evidence type="ECO:0000313" key="1">
    <source>
        <dbReference type="EMBL" id="EXC06048.1"/>
    </source>
</evidence>
<proteinExistence type="predicted"/>
<gene>
    <name evidence="1" type="ORF">L484_009959</name>
</gene>
<dbReference type="EMBL" id="KE345550">
    <property type="protein sequence ID" value="EXC06048.1"/>
    <property type="molecule type" value="Genomic_DNA"/>
</dbReference>
<protein>
    <submittedName>
        <fullName evidence="1">Uncharacterized protein</fullName>
    </submittedName>
</protein>
<accession>W9RS66</accession>
<evidence type="ECO:0000313" key="2">
    <source>
        <dbReference type="Proteomes" id="UP000030645"/>
    </source>
</evidence>